<proteinExistence type="predicted"/>
<organism evidence="1 2">
    <name type="scientific">Streptococcus mutans SM6</name>
    <dbReference type="NCBI Taxonomy" id="857119"/>
    <lineage>
        <taxon>Bacteria</taxon>
        <taxon>Bacillati</taxon>
        <taxon>Bacillota</taxon>
        <taxon>Bacilli</taxon>
        <taxon>Lactobacillales</taxon>
        <taxon>Streptococcaceae</taxon>
        <taxon>Streptococcus</taxon>
    </lineage>
</organism>
<comment type="caution">
    <text evidence="1">The sequence shown here is derived from an EMBL/GenBank/DDBJ whole genome shotgun (WGS) entry which is preliminary data.</text>
</comment>
<name>A0A829BES8_STRMG</name>
<evidence type="ECO:0000313" key="1">
    <source>
        <dbReference type="EMBL" id="EMC20814.1"/>
    </source>
</evidence>
<protein>
    <submittedName>
        <fullName evidence="1">Uncharacterized protein</fullName>
    </submittedName>
</protein>
<dbReference type="EMBL" id="AHSR01000079">
    <property type="protein sequence ID" value="EMC20814.1"/>
    <property type="molecule type" value="Genomic_DNA"/>
</dbReference>
<dbReference type="AlphaFoldDB" id="A0A829BES8"/>
<sequence>RNLELYLNEHIEIAGGKIDIEIVTIFDNIRTDIKQILSKTL</sequence>
<accession>A0A829BES8</accession>
<dbReference type="Proteomes" id="UP000011676">
    <property type="component" value="Unassembled WGS sequence"/>
</dbReference>
<gene>
    <name evidence="1" type="ORF">SMU82_09672</name>
</gene>
<feature type="non-terminal residue" evidence="1">
    <location>
        <position position="1"/>
    </location>
</feature>
<reference evidence="1 2" key="1">
    <citation type="journal article" date="2013" name="Mol. Biol. Evol.">
        <title>Evolutionary and population genomics of the cavity causing bacteria Streptococcus mutans.</title>
        <authorList>
            <person name="Cornejo O.E."/>
            <person name="Lefebure T."/>
            <person name="Pavinski Bitar P.D."/>
            <person name="Lang P."/>
            <person name="Richards V.P."/>
            <person name="Eilertson K."/>
            <person name="Do T."/>
            <person name="Beighton D."/>
            <person name="Zeng L."/>
            <person name="Ahn S.J."/>
            <person name="Burne R.A."/>
            <person name="Siepel A."/>
            <person name="Bustamante C.D."/>
            <person name="Stanhope M.J."/>
        </authorList>
    </citation>
    <scope>NUCLEOTIDE SEQUENCE [LARGE SCALE GENOMIC DNA]</scope>
    <source>
        <strain evidence="1 2">SM6</strain>
    </source>
</reference>
<evidence type="ECO:0000313" key="2">
    <source>
        <dbReference type="Proteomes" id="UP000011676"/>
    </source>
</evidence>